<organism evidence="3">
    <name type="scientific">Caenorhabditis brenneri</name>
    <name type="common">Nematode worm</name>
    <dbReference type="NCBI Taxonomy" id="135651"/>
    <lineage>
        <taxon>Eukaryota</taxon>
        <taxon>Metazoa</taxon>
        <taxon>Ecdysozoa</taxon>
        <taxon>Nematoda</taxon>
        <taxon>Chromadorea</taxon>
        <taxon>Rhabditida</taxon>
        <taxon>Rhabditina</taxon>
        <taxon>Rhabditomorpha</taxon>
        <taxon>Rhabditoidea</taxon>
        <taxon>Rhabditidae</taxon>
        <taxon>Peloderinae</taxon>
        <taxon>Caenorhabditis</taxon>
    </lineage>
</organism>
<dbReference type="AlphaFoldDB" id="G0P3R9"/>
<evidence type="ECO:0000259" key="1">
    <source>
        <dbReference type="PROSITE" id="PS50181"/>
    </source>
</evidence>
<dbReference type="Pfam" id="PF00646">
    <property type="entry name" value="F-box"/>
    <property type="match status" value="1"/>
</dbReference>
<dbReference type="InterPro" id="IPR012885">
    <property type="entry name" value="F-box_Sdz-33"/>
</dbReference>
<dbReference type="InterPro" id="IPR001810">
    <property type="entry name" value="F-box_dom"/>
</dbReference>
<dbReference type="Proteomes" id="UP000008068">
    <property type="component" value="Unassembled WGS sequence"/>
</dbReference>
<feature type="domain" description="F-box" evidence="1">
    <location>
        <begin position="6"/>
        <end position="52"/>
    </location>
</feature>
<dbReference type="PANTHER" id="PTHR22899:SF0">
    <property type="entry name" value="F-BOX ASSOCIATED DOMAIN-CONTAINING PROTEIN-RELATED"/>
    <property type="match status" value="1"/>
</dbReference>
<reference evidence="3" key="1">
    <citation type="submission" date="2011-07" db="EMBL/GenBank/DDBJ databases">
        <authorList>
            <consortium name="Caenorhabditis brenneri Sequencing and Analysis Consortium"/>
            <person name="Wilson R.K."/>
        </authorList>
    </citation>
    <scope>NUCLEOTIDE SEQUENCE [LARGE SCALE GENOMIC DNA]</scope>
    <source>
        <strain evidence="3">PB2801</strain>
    </source>
</reference>
<evidence type="ECO:0000313" key="3">
    <source>
        <dbReference type="Proteomes" id="UP000008068"/>
    </source>
</evidence>
<gene>
    <name evidence="2" type="ORF">CAEBREN_15392</name>
</gene>
<protein>
    <recommendedName>
        <fullName evidence="1">F-box domain-containing protein</fullName>
    </recommendedName>
</protein>
<name>G0P3R9_CAEBE</name>
<dbReference type="OrthoDB" id="5909261at2759"/>
<keyword evidence="3" id="KW-1185">Reference proteome</keyword>
<dbReference type="PANTHER" id="PTHR22899">
    <property type="entry name" value="CYCLIN-RELATED F-BOX FAMILY"/>
    <property type="match status" value="1"/>
</dbReference>
<dbReference type="eggNOG" id="ENOG502TJV4">
    <property type="taxonomic scope" value="Eukaryota"/>
</dbReference>
<evidence type="ECO:0000313" key="2">
    <source>
        <dbReference type="EMBL" id="EGT44323.1"/>
    </source>
</evidence>
<sequence length="327" mass="38364">MTTVSKFPLLQLPDEELLRTIRVMDFYQIMSFSLISKRCKQLVQSLQIKTKPEGFNVRIDTCISLDVFFPRRTIKIFLKSCDNNQTKRLKAPLSVKVNGRPLERIDFTYSDWLEHFQTIFHMSIYLDIHNGLCNYMLDDIAKGIGAIEHLFVRNTGCFATNLKLFQKLPPAEKLTIYSNTFQDFKIPLNILIQNYTTLVILGFPPTKMTLDELLVVNSKEIKMTQVKFSSQDLNKFIKFWMKGSNPRMELLLIFTFNDFQYERTIVMKGIKASNERRGGTDPHRRKDLYRMDIYRMDGTRATISFYKRGFEISTEFHHCAIEKCISH</sequence>
<proteinExistence type="predicted"/>
<dbReference type="OMA" id="YERTIVM"/>
<accession>G0P3R9</accession>
<dbReference type="InterPro" id="IPR053222">
    <property type="entry name" value="Zygotic_Embryogenesis-Asso"/>
</dbReference>
<dbReference type="InParanoid" id="G0P3R9"/>
<dbReference type="FunCoup" id="G0P3R9">
    <property type="interactions" value="1062"/>
</dbReference>
<dbReference type="EMBL" id="GL380051">
    <property type="protein sequence ID" value="EGT44323.1"/>
    <property type="molecule type" value="Genomic_DNA"/>
</dbReference>
<dbReference type="HOGENOM" id="CLU_028840_1_3_1"/>
<dbReference type="PROSITE" id="PS50181">
    <property type="entry name" value="FBOX"/>
    <property type="match status" value="1"/>
</dbReference>
<dbReference type="Pfam" id="PF07735">
    <property type="entry name" value="FBA_2"/>
    <property type="match status" value="1"/>
</dbReference>